<dbReference type="InterPro" id="IPR015191">
    <property type="entry name" value="SelB_WHD4"/>
</dbReference>
<keyword evidence="9" id="KW-0547">Nucleotide-binding</keyword>
<dbReference type="SUPFAM" id="SSF144020">
    <property type="entry name" value="FdhE-like"/>
    <property type="match status" value="1"/>
</dbReference>
<dbReference type="Pfam" id="PF24859">
    <property type="entry name" value="FdhE_central"/>
    <property type="match status" value="1"/>
</dbReference>
<dbReference type="Pfam" id="PF09107">
    <property type="entry name" value="WHD_3rd_SelB"/>
    <property type="match status" value="1"/>
</dbReference>
<dbReference type="CDD" id="cd04171">
    <property type="entry name" value="SelB"/>
    <property type="match status" value="1"/>
</dbReference>
<dbReference type="InterPro" id="IPR015190">
    <property type="entry name" value="Elong_fac_SelB-wing-hlx_typ-2"/>
</dbReference>
<dbReference type="Gene3D" id="1.10.10.10">
    <property type="entry name" value="Winged helix-like DNA-binding domain superfamily/Winged helix DNA-binding domain"/>
    <property type="match status" value="3"/>
</dbReference>
<dbReference type="InterPro" id="IPR027417">
    <property type="entry name" value="P-loop_NTPase"/>
</dbReference>
<dbReference type="SUPFAM" id="SSF50465">
    <property type="entry name" value="EF-Tu/eEF-1alpha/eIF2-gamma C-terminal domain"/>
    <property type="match status" value="1"/>
</dbReference>
<dbReference type="InterPro" id="IPR036388">
    <property type="entry name" value="WH-like_DNA-bd_sf"/>
</dbReference>
<dbReference type="Gene3D" id="3.90.1150.180">
    <property type="match status" value="1"/>
</dbReference>
<dbReference type="PANTHER" id="PTHR32328:SF0">
    <property type="entry name" value="L-SERYL-TRNA(SEC) SELENIUM TRANSFERASE"/>
    <property type="match status" value="1"/>
</dbReference>
<dbReference type="InterPro" id="IPR057335">
    <property type="entry name" value="Beta-barrel_SelB"/>
</dbReference>
<dbReference type="NCBIfam" id="TIGR00475">
    <property type="entry name" value="selB"/>
    <property type="match status" value="1"/>
</dbReference>
<dbReference type="NCBIfam" id="TIGR00474">
    <property type="entry name" value="selA"/>
    <property type="match status" value="1"/>
</dbReference>
<dbReference type="GO" id="GO:0005737">
    <property type="term" value="C:cytoplasm"/>
    <property type="evidence" value="ECO:0007669"/>
    <property type="project" value="UniProtKB-SubCell"/>
</dbReference>
<dbReference type="PANTHER" id="PTHR32328">
    <property type="entry name" value="L-SERYL-TRNA(SEC) SELENIUM TRANSFERASE"/>
    <property type="match status" value="1"/>
</dbReference>
<dbReference type="InterPro" id="IPR015421">
    <property type="entry name" value="PyrdxlP-dep_Trfase_major"/>
</dbReference>
<evidence type="ECO:0000256" key="12">
    <source>
        <dbReference type="ARBA" id="ARBA00023134"/>
    </source>
</evidence>
<keyword evidence="8" id="KW-0808">Transferase</keyword>
<comment type="subcellular location">
    <subcellularLocation>
        <location evidence="3">Cytoplasm</location>
    </subcellularLocation>
</comment>
<reference evidence="17 18" key="1">
    <citation type="journal article" date="2023" name="Commun. Biol.">
        <title>Reorganization of the ancestral sex-determining regions during the evolution of trioecy in Pleodorina starrii.</title>
        <authorList>
            <person name="Takahashi K."/>
            <person name="Suzuki S."/>
            <person name="Kawai-Toyooka H."/>
            <person name="Yamamoto K."/>
            <person name="Hamaji T."/>
            <person name="Ootsuki R."/>
            <person name="Yamaguchi H."/>
            <person name="Kawachi M."/>
            <person name="Higashiyama T."/>
            <person name="Nozaki H."/>
        </authorList>
    </citation>
    <scope>NUCLEOTIDE SEQUENCE [LARGE SCALE GENOMIC DNA]</scope>
    <source>
        <strain evidence="17 18">NIES-4479</strain>
    </source>
</reference>
<dbReference type="InterPro" id="IPR004534">
    <property type="entry name" value="SelA_trans"/>
</dbReference>
<dbReference type="InterPro" id="IPR009000">
    <property type="entry name" value="Transl_B-barrel_sf"/>
</dbReference>
<accession>A0A9W6C1L4</accession>
<dbReference type="SUPFAM" id="SSF46785">
    <property type="entry name" value="Winged helix' DNA-binding domain"/>
    <property type="match status" value="3"/>
</dbReference>
<dbReference type="InterPro" id="IPR036390">
    <property type="entry name" value="WH_DNA-bd_sf"/>
</dbReference>
<evidence type="ECO:0000256" key="14">
    <source>
        <dbReference type="ARBA" id="ARBA00025526"/>
    </source>
</evidence>
<dbReference type="GO" id="GO:0005525">
    <property type="term" value="F:GTP binding"/>
    <property type="evidence" value="ECO:0007669"/>
    <property type="project" value="UniProtKB-KW"/>
</dbReference>
<dbReference type="GO" id="GO:0004125">
    <property type="term" value="F:L-seryl-tRNA(Sec) selenium transferase activity"/>
    <property type="evidence" value="ECO:0007669"/>
    <property type="project" value="InterPro"/>
</dbReference>
<dbReference type="Pfam" id="PF09106">
    <property type="entry name" value="WHD_2nd_SelB"/>
    <property type="match status" value="1"/>
</dbReference>
<dbReference type="InterPro" id="IPR056796">
    <property type="entry name" value="FdhE_C"/>
</dbReference>
<organism evidence="17 18">
    <name type="scientific">Pleodorina starrii</name>
    <dbReference type="NCBI Taxonomy" id="330485"/>
    <lineage>
        <taxon>Eukaryota</taxon>
        <taxon>Viridiplantae</taxon>
        <taxon>Chlorophyta</taxon>
        <taxon>core chlorophytes</taxon>
        <taxon>Chlorophyceae</taxon>
        <taxon>CS clade</taxon>
        <taxon>Chlamydomonadales</taxon>
        <taxon>Volvocaceae</taxon>
        <taxon>Pleodorina</taxon>
    </lineage>
</organism>
<comment type="function">
    <text evidence="2">This protein promotes the GTP-dependent binding of aminoacyl-tRNA to the A-site of ribosomes during protein biosynthesis.</text>
</comment>
<evidence type="ECO:0000256" key="8">
    <source>
        <dbReference type="ARBA" id="ARBA00022679"/>
    </source>
</evidence>
<evidence type="ECO:0000256" key="11">
    <source>
        <dbReference type="ARBA" id="ARBA00022917"/>
    </source>
</evidence>
<comment type="similarity">
    <text evidence="4">Belongs to the TRAFAC class translation factor GTPase superfamily. Classic translation factor GTPase family. EF-Tu/EF-1A subfamily.</text>
</comment>
<feature type="domain" description="Tr-type G" evidence="16">
    <location>
        <begin position="738"/>
        <end position="908"/>
    </location>
</feature>
<dbReference type="Pfam" id="PF24860">
    <property type="entry name" value="FdhE_C"/>
    <property type="match status" value="1"/>
</dbReference>
<evidence type="ECO:0000256" key="2">
    <source>
        <dbReference type="ARBA" id="ARBA00003982"/>
    </source>
</evidence>
<evidence type="ECO:0000259" key="16">
    <source>
        <dbReference type="PROSITE" id="PS51722"/>
    </source>
</evidence>
<dbReference type="PROSITE" id="PS51722">
    <property type="entry name" value="G_TR_2"/>
    <property type="match status" value="1"/>
</dbReference>
<dbReference type="InterPro" id="IPR004535">
    <property type="entry name" value="Transl_elong_SelB"/>
</dbReference>
<dbReference type="GO" id="GO:0003723">
    <property type="term" value="F:RNA binding"/>
    <property type="evidence" value="ECO:0007669"/>
    <property type="project" value="InterPro"/>
</dbReference>
<dbReference type="InterPro" id="IPR056797">
    <property type="entry name" value="FdhE_central"/>
</dbReference>
<dbReference type="InterPro" id="IPR024064">
    <property type="entry name" value="FdhE-like_sf"/>
</dbReference>
<gene>
    <name evidence="17" type="primary">PLESTB003109</name>
    <name evidence="17" type="ORF">PLESTB_001841200</name>
</gene>
<protein>
    <recommendedName>
        <fullName evidence="6">Elongation factor Tu, chloroplastic</fullName>
    </recommendedName>
    <alternativeName>
        <fullName evidence="15">SelB translation factor</fullName>
    </alternativeName>
    <alternativeName>
        <fullName evidence="5">Selenocysteine-specific elongation factor</fullName>
    </alternativeName>
</protein>
<proteinExistence type="inferred from homology"/>
<dbReference type="CDD" id="cd16341">
    <property type="entry name" value="FdhE"/>
    <property type="match status" value="1"/>
</dbReference>
<dbReference type="Gene3D" id="3.40.50.300">
    <property type="entry name" value="P-loop containing nucleotide triphosphate hydrolases"/>
    <property type="match status" value="1"/>
</dbReference>
<name>A0A9W6C1L4_9CHLO</name>
<dbReference type="GO" id="GO:0003924">
    <property type="term" value="F:GTPase activity"/>
    <property type="evidence" value="ECO:0007669"/>
    <property type="project" value="InterPro"/>
</dbReference>
<dbReference type="InterPro" id="IPR009001">
    <property type="entry name" value="Transl_elong_EF1A/Init_IF2_C"/>
</dbReference>
<dbReference type="Pfam" id="PF12390">
    <property type="entry name" value="Se-cys_synth_N"/>
    <property type="match status" value="1"/>
</dbReference>
<dbReference type="Pfam" id="PF03841">
    <property type="entry name" value="SelA"/>
    <property type="match status" value="1"/>
</dbReference>
<evidence type="ECO:0000256" key="3">
    <source>
        <dbReference type="ARBA" id="ARBA00004496"/>
    </source>
</evidence>
<dbReference type="Pfam" id="PF04216">
    <property type="entry name" value="FdhE_N"/>
    <property type="match status" value="1"/>
</dbReference>
<evidence type="ECO:0000256" key="4">
    <source>
        <dbReference type="ARBA" id="ARBA00007249"/>
    </source>
</evidence>
<evidence type="ECO:0000256" key="6">
    <source>
        <dbReference type="ARBA" id="ARBA00021392"/>
    </source>
</evidence>
<keyword evidence="11" id="KW-0648">Protein biosynthesis</keyword>
<keyword evidence="12" id="KW-0342">GTP-binding</keyword>
<dbReference type="InterPro" id="IPR018319">
    <property type="entry name" value="SelA-like"/>
</dbReference>
<dbReference type="InterPro" id="IPR004161">
    <property type="entry name" value="EFTu-like_2"/>
</dbReference>
<dbReference type="InterPro" id="IPR025862">
    <property type="entry name" value="SelA_trans_N_dom"/>
</dbReference>
<dbReference type="NCBIfam" id="TIGR01562">
    <property type="entry name" value="FdhE"/>
    <property type="match status" value="1"/>
</dbReference>
<keyword evidence="13" id="KW-0711">Selenium</keyword>
<dbReference type="Pfam" id="PF00009">
    <property type="entry name" value="GTP_EFTU"/>
    <property type="match status" value="1"/>
</dbReference>
<dbReference type="InterPro" id="IPR006452">
    <property type="entry name" value="Formate_DH_accessory"/>
</dbReference>
<dbReference type="SUPFAM" id="SSF52540">
    <property type="entry name" value="P-loop containing nucleoside triphosphate hydrolases"/>
    <property type="match status" value="1"/>
</dbReference>
<dbReference type="SUPFAM" id="SSF53383">
    <property type="entry name" value="PLP-dependent transferases"/>
    <property type="match status" value="1"/>
</dbReference>
<keyword evidence="7" id="KW-0963">Cytoplasm</keyword>
<keyword evidence="18" id="KW-1185">Reference proteome</keyword>
<evidence type="ECO:0000313" key="18">
    <source>
        <dbReference type="Proteomes" id="UP001165080"/>
    </source>
</evidence>
<dbReference type="EMBL" id="BRXU01000058">
    <property type="protein sequence ID" value="GLC62104.1"/>
    <property type="molecule type" value="Genomic_DNA"/>
</dbReference>
<dbReference type="InterPro" id="IPR000795">
    <property type="entry name" value="T_Tr_GTP-bd_dom"/>
</dbReference>
<dbReference type="Gene3D" id="3.90.1670.10">
    <property type="entry name" value="FdhE-like domain"/>
    <property type="match status" value="1"/>
</dbReference>
<evidence type="ECO:0000256" key="7">
    <source>
        <dbReference type="ARBA" id="ARBA00022490"/>
    </source>
</evidence>
<evidence type="ECO:0000256" key="1">
    <source>
        <dbReference type="ARBA" id="ARBA00001933"/>
    </source>
</evidence>
<dbReference type="Pfam" id="PF03144">
    <property type="entry name" value="GTP_EFTU_D2"/>
    <property type="match status" value="1"/>
</dbReference>
<dbReference type="Pfam" id="PF25461">
    <property type="entry name" value="Beta-barrel_SelB"/>
    <property type="match status" value="1"/>
</dbReference>
<dbReference type="Proteomes" id="UP001165080">
    <property type="component" value="Unassembled WGS sequence"/>
</dbReference>
<keyword evidence="10" id="KW-0663">Pyridoxal phosphate</keyword>
<dbReference type="GO" id="GO:0003746">
    <property type="term" value="F:translation elongation factor activity"/>
    <property type="evidence" value="ECO:0007669"/>
    <property type="project" value="InterPro"/>
</dbReference>
<dbReference type="InterPro" id="IPR015424">
    <property type="entry name" value="PyrdxlP-dep_Trfase"/>
</dbReference>
<dbReference type="InterPro" id="IPR056774">
    <property type="entry name" value="FdhE_N"/>
</dbReference>
<dbReference type="CDD" id="cd15491">
    <property type="entry name" value="selB_III"/>
    <property type="match status" value="1"/>
</dbReference>
<comment type="cofactor">
    <cofactor evidence="1">
        <name>pyridoxal 5'-phosphate</name>
        <dbReference type="ChEBI" id="CHEBI:597326"/>
    </cofactor>
</comment>
<dbReference type="Gene3D" id="3.40.640.10">
    <property type="entry name" value="Type I PLP-dependent aspartate aminotransferase-like (Major domain)"/>
    <property type="match status" value="1"/>
</dbReference>
<evidence type="ECO:0000256" key="9">
    <source>
        <dbReference type="ARBA" id="ARBA00022741"/>
    </source>
</evidence>
<dbReference type="Gene3D" id="2.40.30.10">
    <property type="entry name" value="Translation factors"/>
    <property type="match status" value="1"/>
</dbReference>
<dbReference type="GO" id="GO:0001514">
    <property type="term" value="P:selenocysteine incorporation"/>
    <property type="evidence" value="ECO:0007669"/>
    <property type="project" value="InterPro"/>
</dbReference>
<evidence type="ECO:0000256" key="10">
    <source>
        <dbReference type="ARBA" id="ARBA00022898"/>
    </source>
</evidence>
<dbReference type="SUPFAM" id="SSF50447">
    <property type="entry name" value="Translation proteins"/>
    <property type="match status" value="1"/>
</dbReference>
<comment type="caution">
    <text evidence="17">The sequence shown here is derived from an EMBL/GenBank/DDBJ whole genome shotgun (WGS) entry which is preliminary data.</text>
</comment>
<evidence type="ECO:0000256" key="15">
    <source>
        <dbReference type="ARBA" id="ARBA00031615"/>
    </source>
</evidence>
<dbReference type="HAMAP" id="MF_00423">
    <property type="entry name" value="SelA"/>
    <property type="match status" value="1"/>
</dbReference>
<evidence type="ECO:0000256" key="13">
    <source>
        <dbReference type="ARBA" id="ARBA00023266"/>
    </source>
</evidence>
<comment type="function">
    <text evidence="14">Translation factor necessary for the incorporation of selenocysteine into proteins. It probably replaces EF-Tu for the insertion of selenocysteine directed by the UGA codon. SelB binds GTP and GDP.</text>
</comment>
<evidence type="ECO:0000256" key="5">
    <source>
        <dbReference type="ARBA" id="ARBA00015953"/>
    </source>
</evidence>
<dbReference type="CDD" id="cd03696">
    <property type="entry name" value="SelB_II"/>
    <property type="match status" value="1"/>
</dbReference>
<evidence type="ECO:0000313" key="17">
    <source>
        <dbReference type="EMBL" id="GLC62104.1"/>
    </source>
</evidence>
<sequence>MNTTIQPDPSAIGGVPTAPLVFLPKPMRLFATRAKRLAFLAQHSDNLGPWLAFLGQLADLQARLADELPRPAPLPADRIRLARENRMPPIDRQRLASDPDLHAVLDAVLTHAAALDMPEPARIALSAVTAAPLADRHWLLENILSDSIPDDSIAPHLFASLAVQLHLSRLAAGLPADQLVKIRTGVCPVCGGKPATSSVIGVGDLDGVRYAACACCQTQWNEVRLTCLCCGQTGQISYRSVETDQATVRAEVCGDCDSWVKILYQNKNPSLEAIADDVGSLGLDLLMKDTDKHRGGLLMSGFRALPSVDQVLLAVPSLIDAHGRQAVTRTARLRLDAARAAIRDGADGAAEAARLPHLLAADLAAAAVTQLRPILNLTGTVLHTNLGRAILADEAIAAASAAMAAPLALEFDLATGGRGQRDDHLRGLLCELTGAEDATIVNNNAAAVLIALNTFGQDRNSIVSRGELIEIGGAFRMPDIMARAGTRLVEVGTTNRTHPRDYRDAITDRTGLILKVHTSNYRIEGFTAEVPAPDLAAIARDAGVVMLNDLGAGSLVDLSRWGLRREPTVAEAVAEGADLITFSGDKLLGGPQAGFIVGRRDLIARINKNPMKRAVRLDKIRIAALQATLRLYRDPDRLDQRLPVLRMLSRSQADIAAQAARLAPQVAALLPDHRVVPTDCASQIGSGSLPTDTIPSAGLRISGAGGDAPDRLAAWLRDRPRPVIGHIRDGALILDLRCADVIVGTAGHIDHGKTALVKALTGTDADRLAEEKARGITIDLGFAYADLGGGTVTGFVDVPGHERLIHTMLAGAGGIDLALLVVAADDGIMPQTREHLAILDLLGLSRGLVALTKADLADADRRAEVTAQIRDALADSGLADAPIIPVSSLTGEGVDSLRAALMAAEAQVAHRTADAGFRLAVDRSFTLQGAGTVVTGTVLSGQVAVGDLVTISPSGIAARVRGIHAQNRQATHGLAGQRCALNLAGEAVAKDAIHRGDIVLAPALHAPTERIDAVLTVLDTEPKPIGTWFPARLHSHAAELGARIVPLGDPIAPGHSGPVQIVLDRPIAATIGDQFILRDVSASRTIGGGHFLDLRPPARKRRTPERLALIDAAQAPDPLQAMLAVGPVDSAVFVRDRALSPADAAAALSRARLVAGLALSPAHLDALQRGIIDALSAFHAENPDLPGMGRERLRLALTPRLPKDAYLALLRGEADAGRIVPDGAFLRLPGHEVRLSVEDEALWARILPSLTGDLRYRPPRVRDFATDFGVDEKEVRRVLRMTQKLGRTDQIAHDHFFARAVTADMVTILRDVAAATPDGWFTAPLFRDRVQNGRKVAIEILDFFDRHGVTLRRGDLRRLNPHRLDLFG</sequence>